<gene>
    <name evidence="3" type="ORF">HK097_008888</name>
</gene>
<dbReference type="PROSITE" id="PS50994">
    <property type="entry name" value="INTEGRASE"/>
    <property type="match status" value="1"/>
</dbReference>
<evidence type="ECO:0000313" key="4">
    <source>
        <dbReference type="Proteomes" id="UP001212841"/>
    </source>
</evidence>
<accession>A0AAD5SL13</accession>
<dbReference type="GO" id="GO:0003676">
    <property type="term" value="F:nucleic acid binding"/>
    <property type="evidence" value="ECO:0007669"/>
    <property type="project" value="InterPro"/>
</dbReference>
<dbReference type="InterPro" id="IPR016197">
    <property type="entry name" value="Chromo-like_dom_sf"/>
</dbReference>
<organism evidence="3 4">
    <name type="scientific">Rhizophlyctis rosea</name>
    <dbReference type="NCBI Taxonomy" id="64517"/>
    <lineage>
        <taxon>Eukaryota</taxon>
        <taxon>Fungi</taxon>
        <taxon>Fungi incertae sedis</taxon>
        <taxon>Chytridiomycota</taxon>
        <taxon>Chytridiomycota incertae sedis</taxon>
        <taxon>Chytridiomycetes</taxon>
        <taxon>Rhizophlyctidales</taxon>
        <taxon>Rhizophlyctidaceae</taxon>
        <taxon>Rhizophlyctis</taxon>
    </lineage>
</organism>
<name>A0AAD5SL13_9FUNG</name>
<evidence type="ECO:0008006" key="5">
    <source>
        <dbReference type="Google" id="ProtNLM"/>
    </source>
</evidence>
<sequence length="287" mass="33180">MPFNAYSAALVAVDIFSKKGPSFKGDFVEWLKTKGIHHNYSRAHTPQSNGVVEAKNGVYKSILYRLMKTRDTDDWVSLTSQVVESMNSTFSYATKKSANEIEENQELHIDVGAMIERAANRRYKRKALIADLKLGDYVRRRKDLEGQLTKGAKVGYYSEEIYQIERIVKGKFANMSSSYTLRDVDKDTVKPSLYRRRDLLGIPDPREMDKIPEQIVRPGPVNEDAVNEEPEWEVENIVGKRIGKPTRNRSGVSYRVRYKGWKKLYWEPVENLTNSQELIDEFEESQR</sequence>
<dbReference type="Pfam" id="PF00385">
    <property type="entry name" value="Chromo"/>
    <property type="match status" value="1"/>
</dbReference>
<protein>
    <recommendedName>
        <fullName evidence="5">Integrase catalytic domain-containing protein</fullName>
    </recommendedName>
</protein>
<dbReference type="InterPro" id="IPR012337">
    <property type="entry name" value="RNaseH-like_sf"/>
</dbReference>
<feature type="domain" description="Chromo" evidence="1">
    <location>
        <begin position="232"/>
        <end position="287"/>
    </location>
</feature>
<evidence type="ECO:0000313" key="3">
    <source>
        <dbReference type="EMBL" id="KAJ3055891.1"/>
    </source>
</evidence>
<reference evidence="3" key="1">
    <citation type="submission" date="2020-05" db="EMBL/GenBank/DDBJ databases">
        <title>Phylogenomic resolution of chytrid fungi.</title>
        <authorList>
            <person name="Stajich J.E."/>
            <person name="Amses K."/>
            <person name="Simmons R."/>
            <person name="Seto K."/>
            <person name="Myers J."/>
            <person name="Bonds A."/>
            <person name="Quandt C.A."/>
            <person name="Barry K."/>
            <person name="Liu P."/>
            <person name="Grigoriev I."/>
            <person name="Longcore J.E."/>
            <person name="James T.Y."/>
        </authorList>
    </citation>
    <scope>NUCLEOTIDE SEQUENCE</scope>
    <source>
        <strain evidence="3">JEL0318</strain>
    </source>
</reference>
<dbReference type="Gene3D" id="2.40.50.40">
    <property type="match status" value="1"/>
</dbReference>
<dbReference type="SUPFAM" id="SSF53098">
    <property type="entry name" value="Ribonuclease H-like"/>
    <property type="match status" value="1"/>
</dbReference>
<comment type="caution">
    <text evidence="3">The sequence shown here is derived from an EMBL/GenBank/DDBJ whole genome shotgun (WGS) entry which is preliminary data.</text>
</comment>
<dbReference type="SUPFAM" id="SSF54160">
    <property type="entry name" value="Chromo domain-like"/>
    <property type="match status" value="1"/>
</dbReference>
<dbReference type="Proteomes" id="UP001212841">
    <property type="component" value="Unassembled WGS sequence"/>
</dbReference>
<dbReference type="InterPro" id="IPR036397">
    <property type="entry name" value="RNaseH_sf"/>
</dbReference>
<evidence type="ECO:0000259" key="1">
    <source>
        <dbReference type="PROSITE" id="PS50013"/>
    </source>
</evidence>
<feature type="domain" description="Integrase catalytic" evidence="2">
    <location>
        <begin position="1"/>
        <end position="108"/>
    </location>
</feature>
<dbReference type="EMBL" id="JADGJD010000055">
    <property type="protein sequence ID" value="KAJ3055891.1"/>
    <property type="molecule type" value="Genomic_DNA"/>
</dbReference>
<keyword evidence="4" id="KW-1185">Reference proteome</keyword>
<dbReference type="InterPro" id="IPR000953">
    <property type="entry name" value="Chromo/chromo_shadow_dom"/>
</dbReference>
<proteinExistence type="predicted"/>
<dbReference type="Gene3D" id="3.30.420.10">
    <property type="entry name" value="Ribonuclease H-like superfamily/Ribonuclease H"/>
    <property type="match status" value="1"/>
</dbReference>
<dbReference type="SMART" id="SM00298">
    <property type="entry name" value="CHROMO"/>
    <property type="match status" value="1"/>
</dbReference>
<dbReference type="GO" id="GO:0005634">
    <property type="term" value="C:nucleus"/>
    <property type="evidence" value="ECO:0007669"/>
    <property type="project" value="UniProtKB-ARBA"/>
</dbReference>
<dbReference type="InterPro" id="IPR023780">
    <property type="entry name" value="Chromo_domain"/>
</dbReference>
<dbReference type="PROSITE" id="PS50013">
    <property type="entry name" value="CHROMO_2"/>
    <property type="match status" value="1"/>
</dbReference>
<dbReference type="InterPro" id="IPR001584">
    <property type="entry name" value="Integrase_cat-core"/>
</dbReference>
<dbReference type="AlphaFoldDB" id="A0AAD5SL13"/>
<dbReference type="GO" id="GO:0015074">
    <property type="term" value="P:DNA integration"/>
    <property type="evidence" value="ECO:0007669"/>
    <property type="project" value="InterPro"/>
</dbReference>
<dbReference type="CDD" id="cd00024">
    <property type="entry name" value="CD_CSD"/>
    <property type="match status" value="1"/>
</dbReference>
<evidence type="ECO:0000259" key="2">
    <source>
        <dbReference type="PROSITE" id="PS50994"/>
    </source>
</evidence>